<dbReference type="Gene3D" id="6.10.140.1340">
    <property type="match status" value="1"/>
</dbReference>
<keyword evidence="1" id="KW-1133">Transmembrane helix</keyword>
<gene>
    <name evidence="3" type="ORF">TUM4630_35670</name>
</gene>
<dbReference type="InterPro" id="IPR021309">
    <property type="entry name" value="YgaP-like_TM"/>
</dbReference>
<sequence length="73" mass="7963">MSIERSIFAFAGFMVLLSLALTALVHHNFIWLTAFVGANLLQSAFTGFCPAAMIMKKLGVKSEAELERAKSQS</sequence>
<evidence type="ECO:0000313" key="4">
    <source>
        <dbReference type="Proteomes" id="UP000761574"/>
    </source>
</evidence>
<accession>A0ABQ4NTF2</accession>
<evidence type="ECO:0000313" key="3">
    <source>
        <dbReference type="EMBL" id="GIU02937.1"/>
    </source>
</evidence>
<dbReference type="EMBL" id="BPFB01000082">
    <property type="protein sequence ID" value="GIU02937.1"/>
    <property type="molecule type" value="Genomic_DNA"/>
</dbReference>
<dbReference type="Proteomes" id="UP000761574">
    <property type="component" value="Unassembled WGS sequence"/>
</dbReference>
<reference evidence="3 4" key="1">
    <citation type="submission" date="2021-05" db="EMBL/GenBank/DDBJ databases">
        <title>Molecular characterization for Shewanella algae harboring chromosomal blaOXA-55-like strains isolated from clinical and environment sample.</title>
        <authorList>
            <person name="Ohama Y."/>
            <person name="Aoki K."/>
            <person name="Harada S."/>
            <person name="Moriya K."/>
            <person name="Ishii Y."/>
            <person name="Tateda K."/>
        </authorList>
    </citation>
    <scope>NUCLEOTIDE SEQUENCE [LARGE SCALE GENOMIC DNA]</scope>
    <source>
        <strain evidence="3 4">LMG 23746</strain>
    </source>
</reference>
<evidence type="ECO:0000259" key="2">
    <source>
        <dbReference type="Pfam" id="PF11127"/>
    </source>
</evidence>
<evidence type="ECO:0000256" key="1">
    <source>
        <dbReference type="SAM" id="Phobius"/>
    </source>
</evidence>
<proteinExistence type="predicted"/>
<feature type="transmembrane region" description="Helical" evidence="1">
    <location>
        <begin position="7"/>
        <end position="25"/>
    </location>
</feature>
<dbReference type="Pfam" id="PF11127">
    <property type="entry name" value="YgaP-like_TM"/>
    <property type="match status" value="1"/>
</dbReference>
<organism evidence="3 4">
    <name type="scientific">Shewanella algidipiscicola</name>
    <dbReference type="NCBI Taxonomy" id="614070"/>
    <lineage>
        <taxon>Bacteria</taxon>
        <taxon>Pseudomonadati</taxon>
        <taxon>Pseudomonadota</taxon>
        <taxon>Gammaproteobacteria</taxon>
        <taxon>Alteromonadales</taxon>
        <taxon>Shewanellaceae</taxon>
        <taxon>Shewanella</taxon>
    </lineage>
</organism>
<name>A0ABQ4NTF2_9GAMM</name>
<keyword evidence="1" id="KW-0812">Transmembrane</keyword>
<protein>
    <submittedName>
        <fullName evidence="3">Membrane protein</fullName>
    </submittedName>
</protein>
<feature type="domain" description="Inner membrane protein YgaP-like transmembrane" evidence="2">
    <location>
        <begin position="2"/>
        <end position="56"/>
    </location>
</feature>
<keyword evidence="1" id="KW-0472">Membrane</keyword>
<feature type="transmembrane region" description="Helical" evidence="1">
    <location>
        <begin position="31"/>
        <end position="54"/>
    </location>
</feature>
<keyword evidence="4" id="KW-1185">Reference proteome</keyword>
<dbReference type="RefSeq" id="WP_110456128.1">
    <property type="nucleotide sequence ID" value="NZ_BPFB01000082.1"/>
</dbReference>
<comment type="caution">
    <text evidence="3">The sequence shown here is derived from an EMBL/GenBank/DDBJ whole genome shotgun (WGS) entry which is preliminary data.</text>
</comment>